<accession>A0A426U2Y5</accession>
<dbReference type="GO" id="GO:0007155">
    <property type="term" value="P:cell adhesion"/>
    <property type="evidence" value="ECO:0007669"/>
    <property type="project" value="InterPro"/>
</dbReference>
<dbReference type="AlphaFoldDB" id="A0A426U2Y5"/>
<dbReference type="InterPro" id="IPR050492">
    <property type="entry name" value="Bact_metal-bind_prot9"/>
</dbReference>
<comment type="subcellular location">
    <subcellularLocation>
        <location evidence="1">Cell envelope</location>
    </subcellularLocation>
</comment>
<keyword evidence="2 5" id="KW-0813">Transport</keyword>
<dbReference type="GO" id="GO:0030313">
    <property type="term" value="C:cell envelope"/>
    <property type="evidence" value="ECO:0007669"/>
    <property type="project" value="UniProtKB-SubCell"/>
</dbReference>
<dbReference type="Pfam" id="PF01297">
    <property type="entry name" value="ZnuA"/>
    <property type="match status" value="1"/>
</dbReference>
<evidence type="ECO:0000256" key="5">
    <source>
        <dbReference type="RuleBase" id="RU003512"/>
    </source>
</evidence>
<dbReference type="Proteomes" id="UP000280307">
    <property type="component" value="Unassembled WGS sequence"/>
</dbReference>
<dbReference type="EMBL" id="RSAS01000297">
    <property type="protein sequence ID" value="RRR74079.1"/>
    <property type="molecule type" value="Genomic_DNA"/>
</dbReference>
<dbReference type="PROSITE" id="PS51257">
    <property type="entry name" value="PROKAR_LIPOPROTEIN"/>
    <property type="match status" value="1"/>
</dbReference>
<feature type="chain" id="PRO_5019124339" evidence="6">
    <location>
        <begin position="27"/>
        <end position="126"/>
    </location>
</feature>
<dbReference type="InterPro" id="IPR006129">
    <property type="entry name" value="AdhesinB"/>
</dbReference>
<evidence type="ECO:0000256" key="4">
    <source>
        <dbReference type="ARBA" id="ARBA00022729"/>
    </source>
</evidence>
<evidence type="ECO:0000313" key="8">
    <source>
        <dbReference type="Proteomes" id="UP000280307"/>
    </source>
</evidence>
<dbReference type="PANTHER" id="PTHR42953:SF1">
    <property type="entry name" value="METAL-BINDING PROTEIN HI_0362-RELATED"/>
    <property type="match status" value="1"/>
</dbReference>
<keyword evidence="4 6" id="KW-0732">Signal</keyword>
<dbReference type="InterPro" id="IPR006127">
    <property type="entry name" value="ZnuA-like"/>
</dbReference>
<reference evidence="7 8" key="1">
    <citation type="submission" date="2018-12" db="EMBL/GenBank/DDBJ databases">
        <title>Genome Sequence of Candidatus Viridilinea halotolerans isolated from saline sulfide-rich spring.</title>
        <authorList>
            <person name="Grouzdev D.S."/>
            <person name="Burganskaya E.I."/>
            <person name="Krutkina M.S."/>
            <person name="Sukhacheva M.V."/>
            <person name="Gorlenko V.M."/>
        </authorList>
    </citation>
    <scope>NUCLEOTIDE SEQUENCE [LARGE SCALE GENOMIC DNA]</scope>
    <source>
        <strain evidence="7">Chok-6</strain>
    </source>
</reference>
<evidence type="ECO:0000256" key="2">
    <source>
        <dbReference type="ARBA" id="ARBA00022448"/>
    </source>
</evidence>
<evidence type="ECO:0000313" key="7">
    <source>
        <dbReference type="EMBL" id="RRR74079.1"/>
    </source>
</evidence>
<dbReference type="PRINTS" id="PR00691">
    <property type="entry name" value="ADHESINB"/>
</dbReference>
<organism evidence="7 8">
    <name type="scientific">Candidatus Viridilinea halotolerans</name>
    <dbReference type="NCBI Taxonomy" id="2491704"/>
    <lineage>
        <taxon>Bacteria</taxon>
        <taxon>Bacillati</taxon>
        <taxon>Chloroflexota</taxon>
        <taxon>Chloroflexia</taxon>
        <taxon>Chloroflexales</taxon>
        <taxon>Chloroflexineae</taxon>
        <taxon>Oscillochloridaceae</taxon>
        <taxon>Candidatus Viridilinea</taxon>
    </lineage>
</organism>
<name>A0A426U2Y5_9CHLR</name>
<keyword evidence="3" id="KW-0479">Metal-binding</keyword>
<dbReference type="GO" id="GO:0046872">
    <property type="term" value="F:metal ion binding"/>
    <property type="evidence" value="ECO:0007669"/>
    <property type="project" value="UniProtKB-KW"/>
</dbReference>
<comment type="similarity">
    <text evidence="5">Belongs to the bacterial solute-binding protein 9 family.</text>
</comment>
<gene>
    <name evidence="7" type="ORF">EI684_07760</name>
</gene>
<evidence type="ECO:0000256" key="3">
    <source>
        <dbReference type="ARBA" id="ARBA00022723"/>
    </source>
</evidence>
<evidence type="ECO:0000256" key="6">
    <source>
        <dbReference type="SAM" id="SignalP"/>
    </source>
</evidence>
<proteinExistence type="inferred from homology"/>
<dbReference type="Gene3D" id="3.40.50.1980">
    <property type="entry name" value="Nitrogenase molybdenum iron protein domain"/>
    <property type="match status" value="1"/>
</dbReference>
<dbReference type="PRINTS" id="PR00690">
    <property type="entry name" value="ADHESNFAMILY"/>
</dbReference>
<protein>
    <submittedName>
        <fullName evidence="7">Manganese transporter</fullName>
    </submittedName>
</protein>
<feature type="non-terminal residue" evidence="7">
    <location>
        <position position="126"/>
    </location>
</feature>
<comment type="caution">
    <text evidence="7">The sequence shown here is derived from an EMBL/GenBank/DDBJ whole genome shotgun (WGS) entry which is preliminary data.</text>
</comment>
<evidence type="ECO:0000256" key="1">
    <source>
        <dbReference type="ARBA" id="ARBA00004196"/>
    </source>
</evidence>
<sequence>MSRMSLPLLLLLALVLSACGPTAPSAEDEVATRLKVVATTQQLADAVANVAQDRVALTALFGPGSDPHSYLPTEGDINIFQQADLIFYNGLLLEAQLVRVLEQTGERSATRVVAVAEQLDPQRLMP</sequence>
<dbReference type="PANTHER" id="PTHR42953">
    <property type="entry name" value="HIGH-AFFINITY ZINC UPTAKE SYSTEM PROTEIN ZNUA-RELATED"/>
    <property type="match status" value="1"/>
</dbReference>
<dbReference type="GO" id="GO:0030001">
    <property type="term" value="P:metal ion transport"/>
    <property type="evidence" value="ECO:0007669"/>
    <property type="project" value="InterPro"/>
</dbReference>
<dbReference type="SUPFAM" id="SSF53807">
    <property type="entry name" value="Helical backbone' metal receptor"/>
    <property type="match status" value="1"/>
</dbReference>
<dbReference type="InterPro" id="IPR006128">
    <property type="entry name" value="Lipoprotein_PsaA-like"/>
</dbReference>
<feature type="signal peptide" evidence="6">
    <location>
        <begin position="1"/>
        <end position="26"/>
    </location>
</feature>